<dbReference type="GO" id="GO:0004601">
    <property type="term" value="F:peroxidase activity"/>
    <property type="evidence" value="ECO:0007669"/>
    <property type="project" value="InterPro"/>
</dbReference>
<evidence type="ECO:0000256" key="1">
    <source>
        <dbReference type="ARBA" id="ARBA00004613"/>
    </source>
</evidence>
<dbReference type="PANTHER" id="PTHR11475">
    <property type="entry name" value="OXIDASE/PEROXIDASE"/>
    <property type="match status" value="1"/>
</dbReference>
<gene>
    <name evidence="4" type="ORF">PACLA_8A012698</name>
</gene>
<comment type="caution">
    <text evidence="4">The sequence shown here is derived from an EMBL/GenBank/DDBJ whole genome shotgun (WGS) entry which is preliminary data.</text>
</comment>
<dbReference type="GO" id="GO:0005576">
    <property type="term" value="C:extracellular region"/>
    <property type="evidence" value="ECO:0007669"/>
    <property type="project" value="UniProtKB-SubCell"/>
</dbReference>
<dbReference type="AlphaFoldDB" id="A0A6S7JDB0"/>
<dbReference type="Pfam" id="PF07593">
    <property type="entry name" value="UnbV_ASPIC"/>
    <property type="match status" value="1"/>
</dbReference>
<evidence type="ECO:0000256" key="3">
    <source>
        <dbReference type="ARBA" id="ARBA00023180"/>
    </source>
</evidence>
<dbReference type="InterPro" id="IPR011519">
    <property type="entry name" value="UnbV_ASPIC"/>
</dbReference>
<accession>A0A6S7JDB0</accession>
<evidence type="ECO:0000313" key="5">
    <source>
        <dbReference type="Proteomes" id="UP001152795"/>
    </source>
</evidence>
<dbReference type="PROSITE" id="PS50292">
    <property type="entry name" value="PEROXIDASE_3"/>
    <property type="match status" value="1"/>
</dbReference>
<dbReference type="InterPro" id="IPR037120">
    <property type="entry name" value="Haem_peroxidase_sf_animal"/>
</dbReference>
<evidence type="ECO:0000256" key="2">
    <source>
        <dbReference type="ARBA" id="ARBA00022525"/>
    </source>
</evidence>
<reference evidence="4" key="1">
    <citation type="submission" date="2020-04" db="EMBL/GenBank/DDBJ databases">
        <authorList>
            <person name="Alioto T."/>
            <person name="Alioto T."/>
            <person name="Gomez Garrido J."/>
        </authorList>
    </citation>
    <scope>NUCLEOTIDE SEQUENCE</scope>
    <source>
        <strain evidence="4">A484AB</strain>
    </source>
</reference>
<organism evidence="4 5">
    <name type="scientific">Paramuricea clavata</name>
    <name type="common">Red gorgonian</name>
    <name type="synonym">Violescent sea-whip</name>
    <dbReference type="NCBI Taxonomy" id="317549"/>
    <lineage>
        <taxon>Eukaryota</taxon>
        <taxon>Metazoa</taxon>
        <taxon>Cnidaria</taxon>
        <taxon>Anthozoa</taxon>
        <taxon>Octocorallia</taxon>
        <taxon>Malacalcyonacea</taxon>
        <taxon>Plexauridae</taxon>
        <taxon>Paramuricea</taxon>
    </lineage>
</organism>
<dbReference type="GO" id="GO:0020037">
    <property type="term" value="F:heme binding"/>
    <property type="evidence" value="ECO:0007669"/>
    <property type="project" value="InterPro"/>
</dbReference>
<dbReference type="Pfam" id="PF03098">
    <property type="entry name" value="An_peroxidase"/>
    <property type="match status" value="1"/>
</dbReference>
<proteinExistence type="predicted"/>
<name>A0A6S7JDB0_PARCT</name>
<dbReference type="GO" id="GO:0006979">
    <property type="term" value="P:response to oxidative stress"/>
    <property type="evidence" value="ECO:0007669"/>
    <property type="project" value="InterPro"/>
</dbReference>
<sequence>MDVVVCNNVGPAEIYENLGGNEVNFWIKVKVMHRCKQEPRLLCDSLGARVQVKQEDTGLNQTQEIGSSTHFLAQSETTAHFGLGSSANNVTVHVTWPTTGSQLYIYNVPVNTRLQIVQPESNTKRTEYLSLEICPTLKVTEIIKQPKQGKIEINSDDQTARYYIKNPTKQLSPNSKETFEDMELQEFSYRVQIFPNDSNSASVVNSAMIYFVEEQDCHNGKPVEYKELKPTDERRYDGISNNKQHLMWGAVRENLRRRSSPAYSDGIATPASVCVAKQRNNNTCAYKQEYSGYGSTRPSPREISNVLFRQTKSIISERKINDFHVHFGQFLSHDTDLTITLPRFEFQETFNDVWLPISVPKGDVYFDLGDSDSSYLPFLRSVYNRCTGREAGVPREQINLISSYIDGNMVYGSNVKRNKLLRTLSQGKMKVWEHEMLPLNEFGVANGNDVGRATKRLFLAGDTRANIQPGLTAIHTVFVREHNRICDEYLKDKPNASDEEVFQYARKIVIAELQAITFREYLPSLLGGSEDIPQYRSYNDRVDATTDHILTTAAFRFGHSQINTIFWRLDEHNKTISEGHLPMRDAYFAPERIIEEGGIDPIIRGSFAQPAQQVDTKMVDDVRDFLFAFNRRGQDLTSINIQRGRDHGLPDLNTVRESIGLP</sequence>
<dbReference type="Gene3D" id="1.10.640.10">
    <property type="entry name" value="Haem peroxidase domain superfamily, animal type"/>
    <property type="match status" value="1"/>
</dbReference>
<dbReference type="EMBL" id="CACRXK020015213">
    <property type="protein sequence ID" value="CAB4028054.1"/>
    <property type="molecule type" value="Genomic_DNA"/>
</dbReference>
<feature type="non-terminal residue" evidence="4">
    <location>
        <position position="662"/>
    </location>
</feature>
<keyword evidence="2" id="KW-0964">Secreted</keyword>
<evidence type="ECO:0000313" key="4">
    <source>
        <dbReference type="EMBL" id="CAB4028054.1"/>
    </source>
</evidence>
<dbReference type="Proteomes" id="UP001152795">
    <property type="component" value="Unassembled WGS sequence"/>
</dbReference>
<dbReference type="PRINTS" id="PR00457">
    <property type="entry name" value="ANPEROXIDASE"/>
</dbReference>
<comment type="subcellular location">
    <subcellularLocation>
        <location evidence="1">Secreted</location>
    </subcellularLocation>
</comment>
<dbReference type="InterPro" id="IPR010255">
    <property type="entry name" value="Haem_peroxidase_sf"/>
</dbReference>
<dbReference type="PANTHER" id="PTHR11475:SF4">
    <property type="entry name" value="CHORION PEROXIDASE"/>
    <property type="match status" value="1"/>
</dbReference>
<keyword evidence="3" id="KW-0325">Glycoprotein</keyword>
<dbReference type="SUPFAM" id="SSF48113">
    <property type="entry name" value="Heme-dependent peroxidases"/>
    <property type="match status" value="1"/>
</dbReference>
<protein>
    <submittedName>
        <fullName evidence="4">Peroxinectin A</fullName>
    </submittedName>
</protein>
<keyword evidence="5" id="KW-1185">Reference proteome</keyword>
<dbReference type="InterPro" id="IPR019791">
    <property type="entry name" value="Haem_peroxidase_animal"/>
</dbReference>
<dbReference type="OrthoDB" id="6019201at2759"/>